<name>A0A9W4WLF2_9PEZI</name>
<keyword evidence="2" id="KW-1185">Reference proteome</keyword>
<sequence length="524" mass="58998">MSGVAAPHDPSRLPVLGLNGSASALEGGIGRAAYHHAPTLSLMDGDGDAHDIIPWWAVPPLTQEDESVAKTMFPMRYDLVEKQSQEVLEGRKVANDPQQWIKYYPREMVDELQSMVNTGKLMFAGIHDEHYIDPNANLDMHQSIEHTAKANEKLAQFSLIRNWLDEDQSKRPVYAAGIGPKPTPVADEDMGTALVEGIIWDEIDMVHAPFPEDLYSHWEKSTEFIVAVGQCKQLALDSQRLNSPYPSKEAEHAAFWDTLVVGQEVDSVSDFESYLPKVPKTWTRTEAPLTFRNPKQAEQAERQDLLNTRTQELKDILGSRMKGPILLAGLPPLAASDEELQELKTSFQKLANMWSLQPCDLYHRPFSLPSVVPDPYWESRRQFDDKALEESTRSRRYKWENGLHASDRNQSARLQKLAFEVYGEVPSIIPQLQSEENDFQLEKYALGRRFFITKKGYMGLAPIGAQAGDNVVVLFGSHVPFILRGRGSGHYEVVGETYVSGIMKGEVVKDFDEGKCEAERFVLV</sequence>
<evidence type="ECO:0000313" key="2">
    <source>
        <dbReference type="Proteomes" id="UP001152533"/>
    </source>
</evidence>
<accession>A0A9W4WLF2</accession>
<protein>
    <recommendedName>
        <fullName evidence="3">Heterokaryon incompatibility protein</fullName>
    </recommendedName>
</protein>
<comment type="caution">
    <text evidence="1">The sequence shown here is derived from an EMBL/GenBank/DDBJ whole genome shotgun (WGS) entry which is preliminary data.</text>
</comment>
<dbReference type="InterPro" id="IPR052895">
    <property type="entry name" value="HetReg/Transcr_Mod"/>
</dbReference>
<dbReference type="PANTHER" id="PTHR24148">
    <property type="entry name" value="ANKYRIN REPEAT DOMAIN-CONTAINING PROTEIN 39 HOMOLOG-RELATED"/>
    <property type="match status" value="1"/>
</dbReference>
<dbReference type="Pfam" id="PF26639">
    <property type="entry name" value="Het-6_barrel"/>
    <property type="match status" value="1"/>
</dbReference>
<dbReference type="AlphaFoldDB" id="A0A9W4WLF2"/>
<evidence type="ECO:0008006" key="3">
    <source>
        <dbReference type="Google" id="ProtNLM"/>
    </source>
</evidence>
<dbReference type="PANTHER" id="PTHR24148:SF64">
    <property type="entry name" value="HETEROKARYON INCOMPATIBILITY DOMAIN-CONTAINING PROTEIN"/>
    <property type="match status" value="1"/>
</dbReference>
<proteinExistence type="predicted"/>
<dbReference type="Proteomes" id="UP001152533">
    <property type="component" value="Unassembled WGS sequence"/>
</dbReference>
<dbReference type="EMBL" id="CAMGZC010001530">
    <property type="protein sequence ID" value="CAI0653070.1"/>
    <property type="molecule type" value="Genomic_DNA"/>
</dbReference>
<evidence type="ECO:0000313" key="1">
    <source>
        <dbReference type="EMBL" id="CAI0653070.1"/>
    </source>
</evidence>
<organism evidence="1 2">
    <name type="scientific">Colletotrichum noveboracense</name>
    <dbReference type="NCBI Taxonomy" id="2664923"/>
    <lineage>
        <taxon>Eukaryota</taxon>
        <taxon>Fungi</taxon>
        <taxon>Dikarya</taxon>
        <taxon>Ascomycota</taxon>
        <taxon>Pezizomycotina</taxon>
        <taxon>Sordariomycetes</taxon>
        <taxon>Hypocreomycetidae</taxon>
        <taxon>Glomerellales</taxon>
        <taxon>Glomerellaceae</taxon>
        <taxon>Colletotrichum</taxon>
        <taxon>Colletotrichum gloeosporioides species complex</taxon>
    </lineage>
</organism>
<gene>
    <name evidence="1" type="ORF">CGXH109_LOCUS123569</name>
</gene>
<reference evidence="1" key="1">
    <citation type="submission" date="2022-08" db="EMBL/GenBank/DDBJ databases">
        <authorList>
            <person name="Giroux E."/>
            <person name="Giroux E."/>
        </authorList>
    </citation>
    <scope>NUCLEOTIDE SEQUENCE</scope>
    <source>
        <strain evidence="1">H1091258</strain>
    </source>
</reference>